<keyword evidence="1" id="KW-0812">Transmembrane</keyword>
<keyword evidence="1" id="KW-1133">Transmembrane helix</keyword>
<keyword evidence="1" id="KW-0472">Membrane</keyword>
<evidence type="ECO:0000313" key="2">
    <source>
        <dbReference type="EMBL" id="CAH0564598.1"/>
    </source>
</evidence>
<evidence type="ECO:0000256" key="1">
    <source>
        <dbReference type="SAM" id="Phobius"/>
    </source>
</evidence>
<feature type="transmembrane region" description="Helical" evidence="1">
    <location>
        <begin position="69"/>
        <end position="91"/>
    </location>
</feature>
<reference evidence="2" key="1">
    <citation type="submission" date="2021-12" db="EMBL/GenBank/DDBJ databases">
        <authorList>
            <person name="King R."/>
        </authorList>
    </citation>
    <scope>NUCLEOTIDE SEQUENCE</scope>
</reference>
<name>A0A9P0BJS1_BRAAE</name>
<dbReference type="AlphaFoldDB" id="A0A9P0BJS1"/>
<feature type="transmembrane region" description="Helical" evidence="1">
    <location>
        <begin position="40"/>
        <end position="62"/>
    </location>
</feature>
<dbReference type="InterPro" id="IPR031720">
    <property type="entry name" value="DUF4728"/>
</dbReference>
<organism evidence="2 3">
    <name type="scientific">Brassicogethes aeneus</name>
    <name type="common">Rape pollen beetle</name>
    <name type="synonym">Meligethes aeneus</name>
    <dbReference type="NCBI Taxonomy" id="1431903"/>
    <lineage>
        <taxon>Eukaryota</taxon>
        <taxon>Metazoa</taxon>
        <taxon>Ecdysozoa</taxon>
        <taxon>Arthropoda</taxon>
        <taxon>Hexapoda</taxon>
        <taxon>Insecta</taxon>
        <taxon>Pterygota</taxon>
        <taxon>Neoptera</taxon>
        <taxon>Endopterygota</taxon>
        <taxon>Coleoptera</taxon>
        <taxon>Polyphaga</taxon>
        <taxon>Cucujiformia</taxon>
        <taxon>Nitidulidae</taxon>
        <taxon>Meligethinae</taxon>
        <taxon>Brassicogethes</taxon>
    </lineage>
</organism>
<feature type="transmembrane region" description="Helical" evidence="1">
    <location>
        <begin position="12"/>
        <end position="34"/>
    </location>
</feature>
<gene>
    <name evidence="2" type="ORF">MELIAE_LOCUS13108</name>
</gene>
<protein>
    <submittedName>
        <fullName evidence="2">Uncharacterized protein</fullName>
    </submittedName>
</protein>
<dbReference type="Pfam" id="PF15860">
    <property type="entry name" value="DUF4728"/>
    <property type="match status" value="1"/>
</dbReference>
<accession>A0A9P0BJS1</accession>
<feature type="transmembrane region" description="Helical" evidence="1">
    <location>
        <begin position="97"/>
        <end position="117"/>
    </location>
</feature>
<evidence type="ECO:0000313" key="3">
    <source>
        <dbReference type="Proteomes" id="UP001154078"/>
    </source>
</evidence>
<dbReference type="EMBL" id="OV121140">
    <property type="protein sequence ID" value="CAH0564598.1"/>
    <property type="molecule type" value="Genomic_DNA"/>
</dbReference>
<sequence length="135" mass="15085">MSERIRSPTSAKVVAWLFIILFIVSIVYIIIQLIKNQAKGAITNIVGSAIEILFSSLILVGLKRNSRYCLLPWLILNGLLAVGCCIFAAYFLVTLNFLVFFVFAFITGYIIIGFFIVKSNFIRMGSVSRNPQAKV</sequence>
<dbReference type="Proteomes" id="UP001154078">
    <property type="component" value="Chromosome 9"/>
</dbReference>
<proteinExistence type="predicted"/>
<dbReference type="OrthoDB" id="8118226at2759"/>
<keyword evidence="3" id="KW-1185">Reference proteome</keyword>